<evidence type="ECO:0000313" key="6">
    <source>
        <dbReference type="EMBL" id="MBM0747065.1"/>
    </source>
</evidence>
<evidence type="ECO:0000256" key="3">
    <source>
        <dbReference type="ARBA" id="ARBA00022913"/>
    </source>
</evidence>
<reference evidence="6 7" key="1">
    <citation type="submission" date="2021-01" db="EMBL/GenBank/DDBJ databases">
        <title>Complete genome sequence of Pantoea eucrina OB49, a heavy metal tolerant bacterium with PGPR potential isolated from wheat in Algeria.</title>
        <authorList>
            <person name="Lekired A."/>
            <person name="Ouzari I.H."/>
        </authorList>
    </citation>
    <scope>NUCLEOTIDE SEQUENCE [LARGE SCALE GENOMIC DNA]</scope>
    <source>
        <strain evidence="6 7">OB49</strain>
    </source>
</reference>
<dbReference type="Proteomes" id="UP000809137">
    <property type="component" value="Unassembled WGS sequence"/>
</dbReference>
<accession>A0ABS1Z546</accession>
<name>A0ABS1Z546_9GAMM</name>
<evidence type="ECO:0000256" key="1">
    <source>
        <dbReference type="ARBA" id="ARBA00004219"/>
    </source>
</evidence>
<evidence type="ECO:0000256" key="2">
    <source>
        <dbReference type="ARBA" id="ARBA00022656"/>
    </source>
</evidence>
<keyword evidence="3" id="KW-1266">Target cell cytoplasm</keyword>
<gene>
    <name evidence="6" type="ORF">JJB79_06470</name>
</gene>
<evidence type="ECO:0000313" key="7">
    <source>
        <dbReference type="Proteomes" id="UP000809137"/>
    </source>
</evidence>
<keyword evidence="7" id="KW-1185">Reference proteome</keyword>
<organism evidence="6 7">
    <name type="scientific">Pantoea eucrina</name>
    <dbReference type="NCBI Taxonomy" id="472693"/>
    <lineage>
        <taxon>Bacteria</taxon>
        <taxon>Pseudomonadati</taxon>
        <taxon>Pseudomonadota</taxon>
        <taxon>Gammaproteobacteria</taxon>
        <taxon>Enterobacterales</taxon>
        <taxon>Erwiniaceae</taxon>
        <taxon>Pantoea</taxon>
    </lineage>
</organism>
<protein>
    <submittedName>
        <fullName evidence="6">VENN motif pre-toxin domain-containing protein</fullName>
    </submittedName>
</protein>
<comment type="subcellular location">
    <subcellularLocation>
        <location evidence="1">Target cell</location>
        <location evidence="1">Target cell cytoplasm</location>
    </subcellularLocation>
</comment>
<keyword evidence="2" id="KW-0800">Toxin</keyword>
<evidence type="ECO:0000259" key="5">
    <source>
        <dbReference type="Pfam" id="PF04829"/>
    </source>
</evidence>
<keyword evidence="4" id="KW-0843">Virulence</keyword>
<evidence type="ECO:0000256" key="4">
    <source>
        <dbReference type="ARBA" id="ARBA00023026"/>
    </source>
</evidence>
<dbReference type="InterPro" id="IPR006914">
    <property type="entry name" value="VENN_dom"/>
</dbReference>
<proteinExistence type="predicted"/>
<sequence>MAQAVTGAAAPYLAEVIHNQTLNADGSVNVQANLMAHAVVGAVTAYAAGNSALSGAAMGEYIAQQMYPGTDRSDLTETQRQTISALGTLAAGLAGGVAGDSTAGVVAGAQAGRNAVENNALGAMAGSDLGFWLGKTPDATTEDKAKLAGDIAKGNAIVSAELAGTVGLGVLPKGAQITAVIGGGANTIIQYVVNGEVNYTDALIASWVGAATSNTGLLGTVGWNAAGGATSNYIKGDDPLSGAIISGGSAGIGYGLGQAIKGPLDKVNNPNWKNWEWVDMGMGVSKPILLDPRPAVIGNIISSGSTEGIGQGGPKAVSSSKEGAK</sequence>
<feature type="domain" description="VENN motif-containing" evidence="5">
    <location>
        <begin position="73"/>
        <end position="122"/>
    </location>
</feature>
<dbReference type="EMBL" id="JAFCXS010000003">
    <property type="protein sequence ID" value="MBM0747065.1"/>
    <property type="molecule type" value="Genomic_DNA"/>
</dbReference>
<comment type="caution">
    <text evidence="6">The sequence shown here is derived from an EMBL/GenBank/DDBJ whole genome shotgun (WGS) entry which is preliminary data.</text>
</comment>
<dbReference type="Pfam" id="PF04829">
    <property type="entry name" value="PT-VENN"/>
    <property type="match status" value="1"/>
</dbReference>